<evidence type="ECO:0000313" key="1">
    <source>
        <dbReference type="EMBL" id="MFC5413121.1"/>
    </source>
</evidence>
<organism evidence="1 2">
    <name type="scientific">Larkinella bovis</name>
    <dbReference type="NCBI Taxonomy" id="683041"/>
    <lineage>
        <taxon>Bacteria</taxon>
        <taxon>Pseudomonadati</taxon>
        <taxon>Bacteroidota</taxon>
        <taxon>Cytophagia</taxon>
        <taxon>Cytophagales</taxon>
        <taxon>Spirosomataceae</taxon>
        <taxon>Larkinella</taxon>
    </lineage>
</organism>
<protein>
    <submittedName>
        <fullName evidence="1">Uncharacterized protein</fullName>
    </submittedName>
</protein>
<reference evidence="2" key="1">
    <citation type="journal article" date="2019" name="Int. J. Syst. Evol. Microbiol.">
        <title>The Global Catalogue of Microorganisms (GCM) 10K type strain sequencing project: providing services to taxonomists for standard genome sequencing and annotation.</title>
        <authorList>
            <consortium name="The Broad Institute Genomics Platform"/>
            <consortium name="The Broad Institute Genome Sequencing Center for Infectious Disease"/>
            <person name="Wu L."/>
            <person name="Ma J."/>
        </authorList>
    </citation>
    <scope>NUCLEOTIDE SEQUENCE [LARGE SCALE GENOMIC DNA]</scope>
    <source>
        <strain evidence="2">CCUG 55250</strain>
    </source>
</reference>
<name>A0ABW0IIB8_9BACT</name>
<dbReference type="EMBL" id="JBHSMA010000021">
    <property type="protein sequence ID" value="MFC5413121.1"/>
    <property type="molecule type" value="Genomic_DNA"/>
</dbReference>
<sequence>MANQSTVSFQSRVELIEQQFTQSSMARIYAHFLEKQRQFDRAPWWKRILMGGYFRRKYLTYMLEWVLDEYLWESSGL</sequence>
<dbReference type="RefSeq" id="WP_379851338.1">
    <property type="nucleotide sequence ID" value="NZ_JBHSMA010000021.1"/>
</dbReference>
<keyword evidence="2" id="KW-1185">Reference proteome</keyword>
<comment type="caution">
    <text evidence="1">The sequence shown here is derived from an EMBL/GenBank/DDBJ whole genome shotgun (WGS) entry which is preliminary data.</text>
</comment>
<dbReference type="Proteomes" id="UP001596106">
    <property type="component" value="Unassembled WGS sequence"/>
</dbReference>
<evidence type="ECO:0000313" key="2">
    <source>
        <dbReference type="Proteomes" id="UP001596106"/>
    </source>
</evidence>
<accession>A0ABW0IIB8</accession>
<proteinExistence type="predicted"/>
<gene>
    <name evidence="1" type="ORF">ACFPMF_27615</name>
</gene>